<accession>A0A1M7K276</accession>
<reference evidence="2 3" key="1">
    <citation type="submission" date="2016-11" db="EMBL/GenBank/DDBJ databases">
        <authorList>
            <person name="Jaros S."/>
            <person name="Januszkiewicz K."/>
            <person name="Wedrychowicz H."/>
        </authorList>
    </citation>
    <scope>NUCLEOTIDE SEQUENCE [LARGE SCALE GENOMIC DNA]</scope>
    <source>
        <strain evidence="2 3">DSM 15930</strain>
    </source>
</reference>
<feature type="signal peptide" evidence="1">
    <location>
        <begin position="1"/>
        <end position="24"/>
    </location>
</feature>
<name>A0A1M7K276_9FIRM</name>
<keyword evidence="1" id="KW-0732">Signal</keyword>
<dbReference type="PROSITE" id="PS51257">
    <property type="entry name" value="PROKAR_LIPOPROTEIN"/>
    <property type="match status" value="1"/>
</dbReference>
<keyword evidence="3" id="KW-1185">Reference proteome</keyword>
<dbReference type="Proteomes" id="UP000184038">
    <property type="component" value="Unassembled WGS sequence"/>
</dbReference>
<dbReference type="InterPro" id="IPR038490">
    <property type="entry name" value="Gingipain_propep_sf"/>
</dbReference>
<feature type="chain" id="PRO_5012522980" evidence="1">
    <location>
        <begin position="25"/>
        <end position="232"/>
    </location>
</feature>
<dbReference type="Gene3D" id="2.60.40.3800">
    <property type="match status" value="1"/>
</dbReference>
<sequence length="232" mass="26242">MKIKKQLICMVAAFLFVVAGCSTNKDNNTNTEVVPDTGFENENTDIKENKQEFAVDKDKITIHFELYDLDLEKQEDGTTKLSVDGFSASYDENSLPFLSYVLALPQDTALKDISASTWSETIHTLDNIKLANLGISPIESEEGENVYESTSDNGFKMKAFVQKYQGIPVVYISIFPIVYDEESQQVRFVESGDFKLNLKEEAWDMSHYDSPERVKNVVDNPDIVDSYKVSEN</sequence>
<dbReference type="AlphaFoldDB" id="A0A1M7K276"/>
<evidence type="ECO:0000313" key="3">
    <source>
        <dbReference type="Proteomes" id="UP000184038"/>
    </source>
</evidence>
<dbReference type="EMBL" id="FRCP01000012">
    <property type="protein sequence ID" value="SHM58907.1"/>
    <property type="molecule type" value="Genomic_DNA"/>
</dbReference>
<organism evidence="2 3">
    <name type="scientific">Anaerosporobacter mobilis DSM 15930</name>
    <dbReference type="NCBI Taxonomy" id="1120996"/>
    <lineage>
        <taxon>Bacteria</taxon>
        <taxon>Bacillati</taxon>
        <taxon>Bacillota</taxon>
        <taxon>Clostridia</taxon>
        <taxon>Lachnospirales</taxon>
        <taxon>Lachnospiraceae</taxon>
        <taxon>Anaerosporobacter</taxon>
    </lineage>
</organism>
<dbReference type="STRING" id="1120996.SAMN02746066_02534"/>
<proteinExistence type="predicted"/>
<dbReference type="RefSeq" id="WP_073288188.1">
    <property type="nucleotide sequence ID" value="NZ_FRCP01000012.1"/>
</dbReference>
<gene>
    <name evidence="2" type="ORF">SAMN02746066_02534</name>
</gene>
<evidence type="ECO:0000313" key="2">
    <source>
        <dbReference type="EMBL" id="SHM58907.1"/>
    </source>
</evidence>
<evidence type="ECO:0000256" key="1">
    <source>
        <dbReference type="SAM" id="SignalP"/>
    </source>
</evidence>
<protein>
    <submittedName>
        <fullName evidence="2">Uncharacterized protein</fullName>
    </submittedName>
</protein>